<name>A0A0W0GHF8_9CHLR</name>
<reference evidence="1 2" key="1">
    <citation type="submission" date="2015-06" db="EMBL/GenBank/DDBJ databases">
        <title>Genome sequence of the organohalide-respiring Dehalogenimonas alkenigignens type strain (IP3-3T).</title>
        <authorList>
            <person name="Key T.A."/>
            <person name="Richmond D.P."/>
            <person name="Bowman K.S."/>
            <person name="Cho Y.-J."/>
            <person name="Chun J."/>
            <person name="da Costa M.S."/>
            <person name="Rainey F.A."/>
            <person name="Moe W.M."/>
        </authorList>
    </citation>
    <scope>NUCLEOTIDE SEQUENCE [LARGE SCALE GENOMIC DNA]</scope>
    <source>
        <strain evidence="1 2">IP3-3</strain>
    </source>
</reference>
<proteinExistence type="predicted"/>
<gene>
    <name evidence="1" type="ORF">DEALK_08240</name>
</gene>
<dbReference type="AlphaFoldDB" id="A0A0W0GHF8"/>
<protein>
    <submittedName>
        <fullName evidence="1">Uncharacterized protein</fullName>
    </submittedName>
</protein>
<dbReference type="STRING" id="1217799.DEALK_08240"/>
<evidence type="ECO:0000313" key="2">
    <source>
        <dbReference type="Proteomes" id="UP000053947"/>
    </source>
</evidence>
<evidence type="ECO:0000313" key="1">
    <source>
        <dbReference type="EMBL" id="KTB47979.1"/>
    </source>
</evidence>
<accession>A0A0W0GHF8</accession>
<dbReference type="Proteomes" id="UP000053947">
    <property type="component" value="Unassembled WGS sequence"/>
</dbReference>
<comment type="caution">
    <text evidence="1">The sequence shown here is derived from an EMBL/GenBank/DDBJ whole genome shotgun (WGS) entry which is preliminary data.</text>
</comment>
<keyword evidence="2" id="KW-1185">Reference proteome</keyword>
<dbReference type="EMBL" id="LFDV01000002">
    <property type="protein sequence ID" value="KTB47979.1"/>
    <property type="molecule type" value="Genomic_DNA"/>
</dbReference>
<organism evidence="1 2">
    <name type="scientific">Dehalogenimonas alkenigignens</name>
    <dbReference type="NCBI Taxonomy" id="1217799"/>
    <lineage>
        <taxon>Bacteria</taxon>
        <taxon>Bacillati</taxon>
        <taxon>Chloroflexota</taxon>
        <taxon>Dehalococcoidia</taxon>
        <taxon>Dehalococcoidales</taxon>
        <taxon>Dehalococcoidaceae</taxon>
        <taxon>Dehalogenimonas</taxon>
    </lineage>
</organism>
<sequence>MSSDFCRFWRDFLRQLSAGSKQQAAGADIPIFIETWLNS</sequence>